<dbReference type="CDD" id="cd06661">
    <property type="entry name" value="GGCT_like"/>
    <property type="match status" value="1"/>
</dbReference>
<evidence type="ECO:0000313" key="3">
    <source>
        <dbReference type="EMBL" id="BAG21890.1"/>
    </source>
</evidence>
<dbReference type="InterPro" id="IPR013024">
    <property type="entry name" value="GGCT-like"/>
</dbReference>
<dbReference type="Gene3D" id="3.10.490.10">
    <property type="entry name" value="Gamma-glutamyl cyclotransferase-like"/>
    <property type="match status" value="1"/>
</dbReference>
<protein>
    <recommendedName>
        <fullName evidence="2">Gamma-glutamylcyclotransferase AIG2-like domain-containing protein</fullName>
    </recommendedName>
</protein>
<evidence type="ECO:0000313" key="4">
    <source>
        <dbReference type="Proteomes" id="UP000001685"/>
    </source>
</evidence>
<dbReference type="EMBL" id="AP009493">
    <property type="protein sequence ID" value="BAG21890.1"/>
    <property type="molecule type" value="Genomic_DNA"/>
</dbReference>
<dbReference type="KEGG" id="sgr:SGR_5061"/>
<reference evidence="4" key="1">
    <citation type="journal article" date="2008" name="J. Bacteriol.">
        <title>Genome sequence of the streptomycin-producing microorganism Streptomyces griseus IFO 13350.</title>
        <authorList>
            <person name="Ohnishi Y."/>
            <person name="Ishikawa J."/>
            <person name="Hara H."/>
            <person name="Suzuki H."/>
            <person name="Ikenoya M."/>
            <person name="Ikeda H."/>
            <person name="Yamashita A."/>
            <person name="Hattori M."/>
            <person name="Horinouchi S."/>
        </authorList>
    </citation>
    <scope>NUCLEOTIDE SEQUENCE [LARGE SCALE GENOMIC DNA]</scope>
    <source>
        <strain evidence="4">JCM 4626 / NBRC 13350</strain>
    </source>
</reference>
<feature type="region of interest" description="Disordered" evidence="1">
    <location>
        <begin position="119"/>
        <end position="156"/>
    </location>
</feature>
<evidence type="ECO:0000259" key="2">
    <source>
        <dbReference type="Pfam" id="PF06094"/>
    </source>
</evidence>
<dbReference type="eggNOG" id="COG2105">
    <property type="taxonomic scope" value="Bacteria"/>
</dbReference>
<evidence type="ECO:0000256" key="1">
    <source>
        <dbReference type="SAM" id="MobiDB-lite"/>
    </source>
</evidence>
<dbReference type="SUPFAM" id="SSF110857">
    <property type="entry name" value="Gamma-glutamyl cyclotransferase-like"/>
    <property type="match status" value="1"/>
</dbReference>
<dbReference type="Proteomes" id="UP000001685">
    <property type="component" value="Chromosome"/>
</dbReference>
<dbReference type="Pfam" id="PF06094">
    <property type="entry name" value="GGACT"/>
    <property type="match status" value="1"/>
</dbReference>
<sequence>MTAAVMTTSDPGGGPGAAELPFFVYGTLLPGEPNHDLFLRGRTAGERPAVLPRALLYEGPGYPYAIEGHGRVHGMLLVAAPGVYGELLGLLDHLEEYLGPGHPRNLYERVVREVELPARGAAEPAEPGEPLAPRESGPGEHLAPREAGESAAAGQPGAPVRAWVYLAATAVTRSLRTGGVLIPEGRWTTGRAPGGS</sequence>
<gene>
    <name evidence="3" type="ordered locus">SGR_5061</name>
</gene>
<feature type="domain" description="Gamma-glutamylcyclotransferase AIG2-like" evidence="2">
    <location>
        <begin position="22"/>
        <end position="120"/>
    </location>
</feature>
<dbReference type="AlphaFoldDB" id="B1VYA5"/>
<feature type="compositionally biased region" description="Low complexity" evidence="1">
    <location>
        <begin position="119"/>
        <end position="135"/>
    </location>
</feature>
<dbReference type="HOGENOM" id="CLU_083466_2_0_11"/>
<dbReference type="InterPro" id="IPR009288">
    <property type="entry name" value="AIG2-like_dom"/>
</dbReference>
<accession>B1VYA5</accession>
<dbReference type="InterPro" id="IPR036568">
    <property type="entry name" value="GGCT-like_sf"/>
</dbReference>
<organism evidence="3 4">
    <name type="scientific">Streptomyces griseus subsp. griseus (strain JCM 4626 / CBS 651.72 / NBRC 13350 / KCC S-0626 / ISP 5235)</name>
    <dbReference type="NCBI Taxonomy" id="455632"/>
    <lineage>
        <taxon>Bacteria</taxon>
        <taxon>Bacillati</taxon>
        <taxon>Actinomycetota</taxon>
        <taxon>Actinomycetes</taxon>
        <taxon>Kitasatosporales</taxon>
        <taxon>Streptomycetaceae</taxon>
        <taxon>Streptomyces</taxon>
    </lineage>
</organism>
<proteinExistence type="predicted"/>
<name>B1VYA5_STRGG</name>